<keyword evidence="5" id="KW-0418">Kinase</keyword>
<keyword evidence="4" id="KW-0808">Transferase</keyword>
<dbReference type="InterPro" id="IPR036097">
    <property type="entry name" value="HisK_dim/P_sf"/>
</dbReference>
<comment type="catalytic activity">
    <reaction evidence="1">
        <text>ATP + protein L-histidine = ADP + protein N-phospho-L-histidine.</text>
        <dbReference type="EC" id="2.7.13.3"/>
    </reaction>
</comment>
<dbReference type="PANTHER" id="PTHR43304:SF1">
    <property type="entry name" value="PAC DOMAIN-CONTAINING PROTEIN"/>
    <property type="match status" value="1"/>
</dbReference>
<keyword evidence="9" id="KW-1185">Reference proteome</keyword>
<dbReference type="SUPFAM" id="SSF55785">
    <property type="entry name" value="PYP-like sensor domain (PAS domain)"/>
    <property type="match status" value="1"/>
</dbReference>
<dbReference type="PROSITE" id="PS50109">
    <property type="entry name" value="HIS_KIN"/>
    <property type="match status" value="1"/>
</dbReference>
<dbReference type="SMART" id="SM00387">
    <property type="entry name" value="HATPase_c"/>
    <property type="match status" value="1"/>
</dbReference>
<evidence type="ECO:0000256" key="2">
    <source>
        <dbReference type="ARBA" id="ARBA00012438"/>
    </source>
</evidence>
<dbReference type="Pfam" id="PF00512">
    <property type="entry name" value="HisKA"/>
    <property type="match status" value="1"/>
</dbReference>
<dbReference type="InterPro" id="IPR036890">
    <property type="entry name" value="HATPase_C_sf"/>
</dbReference>
<keyword evidence="3" id="KW-0597">Phosphoprotein</keyword>
<keyword evidence="6" id="KW-0175">Coiled coil</keyword>
<dbReference type="PRINTS" id="PR00344">
    <property type="entry name" value="BCTRLSENSOR"/>
</dbReference>
<evidence type="ECO:0000313" key="8">
    <source>
        <dbReference type="EMBL" id="GHE69108.1"/>
    </source>
</evidence>
<dbReference type="InterPro" id="IPR004358">
    <property type="entry name" value="Sig_transdc_His_kin-like_C"/>
</dbReference>
<dbReference type="InterPro" id="IPR003661">
    <property type="entry name" value="HisK_dim/P_dom"/>
</dbReference>
<dbReference type="Gene3D" id="1.10.287.130">
    <property type="match status" value="1"/>
</dbReference>
<dbReference type="InterPro" id="IPR005467">
    <property type="entry name" value="His_kinase_dom"/>
</dbReference>
<dbReference type="Gene3D" id="3.30.450.20">
    <property type="entry name" value="PAS domain"/>
    <property type="match status" value="1"/>
</dbReference>
<protein>
    <recommendedName>
        <fullName evidence="2">histidine kinase</fullName>
        <ecNumber evidence="2">2.7.13.3</ecNumber>
    </recommendedName>
</protein>
<feature type="domain" description="Histidine kinase" evidence="7">
    <location>
        <begin position="289"/>
        <end position="500"/>
    </location>
</feature>
<dbReference type="PANTHER" id="PTHR43304">
    <property type="entry name" value="PHYTOCHROME-LIKE PROTEIN CPH1"/>
    <property type="match status" value="1"/>
</dbReference>
<name>A0ABQ3I7B9_9BACT</name>
<dbReference type="Gene3D" id="3.30.565.10">
    <property type="entry name" value="Histidine kinase-like ATPase, C-terminal domain"/>
    <property type="match status" value="1"/>
</dbReference>
<dbReference type="InterPro" id="IPR003594">
    <property type="entry name" value="HATPase_dom"/>
</dbReference>
<feature type="coiled-coil region" evidence="6">
    <location>
        <begin position="262"/>
        <end position="289"/>
    </location>
</feature>
<dbReference type="Pfam" id="PF02518">
    <property type="entry name" value="HATPase_c"/>
    <property type="match status" value="1"/>
</dbReference>
<reference evidence="9" key="1">
    <citation type="journal article" date="2019" name="Int. J. Syst. Evol. Microbiol.">
        <title>The Global Catalogue of Microorganisms (GCM) 10K type strain sequencing project: providing services to taxonomists for standard genome sequencing and annotation.</title>
        <authorList>
            <consortium name="The Broad Institute Genomics Platform"/>
            <consortium name="The Broad Institute Genome Sequencing Center for Infectious Disease"/>
            <person name="Wu L."/>
            <person name="Ma J."/>
        </authorList>
    </citation>
    <scope>NUCLEOTIDE SEQUENCE [LARGE SCALE GENOMIC DNA]</scope>
    <source>
        <strain evidence="9">CGMCC 1.15111</strain>
    </source>
</reference>
<evidence type="ECO:0000256" key="1">
    <source>
        <dbReference type="ARBA" id="ARBA00000085"/>
    </source>
</evidence>
<evidence type="ECO:0000259" key="7">
    <source>
        <dbReference type="PROSITE" id="PS50109"/>
    </source>
</evidence>
<dbReference type="SMART" id="SM00388">
    <property type="entry name" value="HisKA"/>
    <property type="match status" value="1"/>
</dbReference>
<sequence length="500" mass="57352">MNKNELMNKREVDNNVNESLQVYKDLFDKIDLGIANFYVRRTGKSIKSVCFHVINPSFEELLQVESATILGKWFPEKKRNAYDSPFHWLISRLGEPRAEKSKFTHFFNSVNRWCTVEIIPLQTDYYGLILTDETEKVNMDTSIQHQLEVLKRVGEHLHVGGFEYDLLSHTMYWSDEMFTIHELDIGEAPDLEQTLSFYTSADRPKLREALKAGLVDGTPFDLELEIITANGNKKQVRIFAQPIFRHNRLVKLGGGILDITVLYKNQHELNQLNRELERSNKELEEFAYVASHDLQEPIRTISAFTELLVTRLGTNLDDKSQMFVEYILGGTSKIKRMINDLLAYSRVNTSKNPSVVFSTQTALENVLELLRKKIYEHNATVTYSSMPEISFQQSLFERLLMNLIDNGLKYNKSSKPKIHIEALESSGFVTFSVKDNGIGIPEIYKNDVFVIFKRFAGEEVQGSGMGLAIAHRIISKGGGDIWYESTEGEGTTFFFKLPKK</sequence>
<evidence type="ECO:0000256" key="4">
    <source>
        <dbReference type="ARBA" id="ARBA00022679"/>
    </source>
</evidence>
<evidence type="ECO:0000313" key="9">
    <source>
        <dbReference type="Proteomes" id="UP000658258"/>
    </source>
</evidence>
<dbReference type="EC" id="2.7.13.3" evidence="2"/>
<dbReference type="Proteomes" id="UP000658258">
    <property type="component" value="Unassembled WGS sequence"/>
</dbReference>
<comment type="caution">
    <text evidence="8">The sequence shown here is derived from an EMBL/GenBank/DDBJ whole genome shotgun (WGS) entry which is preliminary data.</text>
</comment>
<evidence type="ECO:0000256" key="3">
    <source>
        <dbReference type="ARBA" id="ARBA00022553"/>
    </source>
</evidence>
<organism evidence="8 9">
    <name type="scientific">Roseivirga thermotolerans</name>
    <dbReference type="NCBI Taxonomy" id="1758176"/>
    <lineage>
        <taxon>Bacteria</taxon>
        <taxon>Pseudomonadati</taxon>
        <taxon>Bacteroidota</taxon>
        <taxon>Cytophagia</taxon>
        <taxon>Cytophagales</taxon>
        <taxon>Roseivirgaceae</taxon>
        <taxon>Roseivirga</taxon>
    </lineage>
</organism>
<evidence type="ECO:0000256" key="5">
    <source>
        <dbReference type="ARBA" id="ARBA00022777"/>
    </source>
</evidence>
<dbReference type="InterPro" id="IPR035965">
    <property type="entry name" value="PAS-like_dom_sf"/>
</dbReference>
<proteinExistence type="predicted"/>
<dbReference type="SUPFAM" id="SSF47384">
    <property type="entry name" value="Homodimeric domain of signal transducing histidine kinase"/>
    <property type="match status" value="1"/>
</dbReference>
<gene>
    <name evidence="8" type="ORF">GCM10011340_26260</name>
</gene>
<evidence type="ECO:0000256" key="6">
    <source>
        <dbReference type="SAM" id="Coils"/>
    </source>
</evidence>
<dbReference type="CDD" id="cd00082">
    <property type="entry name" value="HisKA"/>
    <property type="match status" value="1"/>
</dbReference>
<dbReference type="InterPro" id="IPR052162">
    <property type="entry name" value="Sensor_kinase/Photoreceptor"/>
</dbReference>
<dbReference type="EMBL" id="BNAG01000003">
    <property type="protein sequence ID" value="GHE69108.1"/>
    <property type="molecule type" value="Genomic_DNA"/>
</dbReference>
<dbReference type="SUPFAM" id="SSF55874">
    <property type="entry name" value="ATPase domain of HSP90 chaperone/DNA topoisomerase II/histidine kinase"/>
    <property type="match status" value="1"/>
</dbReference>
<accession>A0ABQ3I7B9</accession>